<dbReference type="Gene3D" id="1.10.10.10">
    <property type="entry name" value="Winged helix-like DNA-binding domain superfamily/Winged helix DNA-binding domain"/>
    <property type="match status" value="1"/>
</dbReference>
<keyword evidence="4" id="KW-1185">Reference proteome</keyword>
<feature type="transmembrane region" description="Helical" evidence="2">
    <location>
        <begin position="82"/>
        <end position="103"/>
    </location>
</feature>
<comment type="caution">
    <text evidence="3">The sequence shown here is derived from an EMBL/GenBank/DDBJ whole genome shotgun (WGS) entry which is preliminary data.</text>
</comment>
<dbReference type="EMBL" id="BAAAMU010000033">
    <property type="protein sequence ID" value="GAA1644101.1"/>
    <property type="molecule type" value="Genomic_DNA"/>
</dbReference>
<evidence type="ECO:0000313" key="3">
    <source>
        <dbReference type="EMBL" id="GAA1644101.1"/>
    </source>
</evidence>
<evidence type="ECO:0000256" key="1">
    <source>
        <dbReference type="SAM" id="MobiDB-lite"/>
    </source>
</evidence>
<feature type="transmembrane region" description="Helical" evidence="2">
    <location>
        <begin position="145"/>
        <end position="162"/>
    </location>
</feature>
<keyword evidence="2" id="KW-0812">Transmembrane</keyword>
<reference evidence="4" key="1">
    <citation type="journal article" date="2019" name="Int. J. Syst. Evol. Microbiol.">
        <title>The Global Catalogue of Microorganisms (GCM) 10K type strain sequencing project: providing services to taxonomists for standard genome sequencing and annotation.</title>
        <authorList>
            <consortium name="The Broad Institute Genomics Platform"/>
            <consortium name="The Broad Institute Genome Sequencing Center for Infectious Disease"/>
            <person name="Wu L."/>
            <person name="Ma J."/>
        </authorList>
    </citation>
    <scope>NUCLEOTIDE SEQUENCE [LARGE SCALE GENOMIC DNA]</scope>
    <source>
        <strain evidence="4">JCM 13929</strain>
    </source>
</reference>
<dbReference type="InterPro" id="IPR036388">
    <property type="entry name" value="WH-like_DNA-bd_sf"/>
</dbReference>
<evidence type="ECO:0000313" key="4">
    <source>
        <dbReference type="Proteomes" id="UP001500064"/>
    </source>
</evidence>
<dbReference type="Proteomes" id="UP001500064">
    <property type="component" value="Unassembled WGS sequence"/>
</dbReference>
<protein>
    <recommendedName>
        <fullName evidence="5">MFS transporter</fullName>
    </recommendedName>
</protein>
<feature type="region of interest" description="Disordered" evidence="1">
    <location>
        <begin position="210"/>
        <end position="229"/>
    </location>
</feature>
<keyword evidence="2" id="KW-1133">Transmembrane helix</keyword>
<sequence length="229" mass="24634">MPADDKREFVDHFGLFFETAGGNRTAGRMFGWLLISDPPHQSIRGRSMIATRPVPARRPISGTPALAGTGSLIRLILRRDRVLLPVWILGLAAITSSTAAGVIELYSTPVARQEWAAGIAGNPMELALVGPIFGSSSSAITSWQVGVRALLGAALAGLLMVIRHTRAEEEAGRRELLGSRRPATRSSSRRCWSPWRRTARRVCWLRVRARPGRPPGCAAPSPSPGASTG</sequence>
<name>A0ABP4RCP5_9ACTN</name>
<evidence type="ECO:0000256" key="2">
    <source>
        <dbReference type="SAM" id="Phobius"/>
    </source>
</evidence>
<proteinExistence type="predicted"/>
<dbReference type="RefSeq" id="WP_346107873.1">
    <property type="nucleotide sequence ID" value="NZ_BAAAMU010000033.1"/>
</dbReference>
<organism evidence="3 4">
    <name type="scientific">Nonomuraea maheshkhaliensis</name>
    <dbReference type="NCBI Taxonomy" id="419590"/>
    <lineage>
        <taxon>Bacteria</taxon>
        <taxon>Bacillati</taxon>
        <taxon>Actinomycetota</taxon>
        <taxon>Actinomycetes</taxon>
        <taxon>Streptosporangiales</taxon>
        <taxon>Streptosporangiaceae</taxon>
        <taxon>Nonomuraea</taxon>
    </lineage>
</organism>
<gene>
    <name evidence="3" type="ORF">GCM10009733_046480</name>
</gene>
<keyword evidence="2" id="KW-0472">Membrane</keyword>
<accession>A0ABP4RCP5</accession>
<evidence type="ECO:0008006" key="5">
    <source>
        <dbReference type="Google" id="ProtNLM"/>
    </source>
</evidence>
<feature type="compositionally biased region" description="Low complexity" evidence="1">
    <location>
        <begin position="215"/>
        <end position="229"/>
    </location>
</feature>